<gene>
    <name evidence="14" type="ORF">AJ80_02775</name>
</gene>
<evidence type="ECO:0000256" key="8">
    <source>
        <dbReference type="ARBA" id="ARBA00023136"/>
    </source>
</evidence>
<keyword evidence="7" id="KW-0496">Mitochondrion</keyword>
<dbReference type="SUPFAM" id="SSF63411">
    <property type="entry name" value="LuxS/MPP-like metallohydrolase"/>
    <property type="match status" value="2"/>
</dbReference>
<evidence type="ECO:0000256" key="10">
    <source>
        <dbReference type="ARBA" id="ARBA00040751"/>
    </source>
</evidence>
<dbReference type="InterPro" id="IPR050361">
    <property type="entry name" value="MPP/UQCRC_Complex"/>
</dbReference>
<comment type="caution">
    <text evidence="14">The sequence shown here is derived from an EMBL/GenBank/DDBJ whole genome shotgun (WGS) entry which is preliminary data.</text>
</comment>
<dbReference type="Pfam" id="PF05193">
    <property type="entry name" value="Peptidase_M16_C"/>
    <property type="match status" value="1"/>
</dbReference>
<keyword evidence="8" id="KW-0472">Membrane</keyword>
<reference evidence="14 15" key="1">
    <citation type="submission" date="2017-10" db="EMBL/GenBank/DDBJ databases">
        <title>Comparative genomics in systemic dimorphic fungi from Ajellomycetaceae.</title>
        <authorList>
            <person name="Munoz J.F."/>
            <person name="Mcewen J.G."/>
            <person name="Clay O.K."/>
            <person name="Cuomo C.A."/>
        </authorList>
    </citation>
    <scope>NUCLEOTIDE SEQUENCE [LARGE SCALE GENOMIC DNA]</scope>
    <source>
        <strain evidence="14 15">UAMH7299</strain>
    </source>
</reference>
<evidence type="ECO:0000256" key="7">
    <source>
        <dbReference type="ARBA" id="ARBA00023128"/>
    </source>
</evidence>
<evidence type="ECO:0000259" key="12">
    <source>
        <dbReference type="Pfam" id="PF00675"/>
    </source>
</evidence>
<dbReference type="FunFam" id="3.30.830.10:FF:000021">
    <property type="entry name" value="Cytochrome b-c1 complex subunit 2"/>
    <property type="match status" value="1"/>
</dbReference>
<keyword evidence="3" id="KW-0679">Respiratory chain</keyword>
<dbReference type="Proteomes" id="UP000224634">
    <property type="component" value="Unassembled WGS sequence"/>
</dbReference>
<evidence type="ECO:0000256" key="4">
    <source>
        <dbReference type="ARBA" id="ARBA00022792"/>
    </source>
</evidence>
<evidence type="ECO:0000256" key="5">
    <source>
        <dbReference type="ARBA" id="ARBA00022946"/>
    </source>
</evidence>
<keyword evidence="15" id="KW-1185">Reference proteome</keyword>
<dbReference type="EMBL" id="PDNA01000028">
    <property type="protein sequence ID" value="PGH23144.1"/>
    <property type="molecule type" value="Genomic_DNA"/>
</dbReference>
<dbReference type="InterPro" id="IPR011765">
    <property type="entry name" value="Pept_M16_N"/>
</dbReference>
<accession>A0A2B7YGD2</accession>
<dbReference type="OrthoDB" id="6369905at2759"/>
<evidence type="ECO:0000256" key="1">
    <source>
        <dbReference type="ARBA" id="ARBA00004443"/>
    </source>
</evidence>
<organism evidence="14 15">
    <name type="scientific">Polytolypa hystricis (strain UAMH7299)</name>
    <dbReference type="NCBI Taxonomy" id="1447883"/>
    <lineage>
        <taxon>Eukaryota</taxon>
        <taxon>Fungi</taxon>
        <taxon>Dikarya</taxon>
        <taxon>Ascomycota</taxon>
        <taxon>Pezizomycotina</taxon>
        <taxon>Eurotiomycetes</taxon>
        <taxon>Eurotiomycetidae</taxon>
        <taxon>Onygenales</taxon>
        <taxon>Onygenales incertae sedis</taxon>
        <taxon>Polytolypa</taxon>
    </lineage>
</organism>
<evidence type="ECO:0000313" key="14">
    <source>
        <dbReference type="EMBL" id="PGH23144.1"/>
    </source>
</evidence>
<dbReference type="AlphaFoldDB" id="A0A2B7YGD2"/>
<dbReference type="GO" id="GO:0046872">
    <property type="term" value="F:metal ion binding"/>
    <property type="evidence" value="ECO:0007669"/>
    <property type="project" value="InterPro"/>
</dbReference>
<keyword evidence="5" id="KW-0809">Transit peptide</keyword>
<dbReference type="STRING" id="1447883.A0A2B7YGD2"/>
<feature type="domain" description="Peptidase M16 C-terminal" evidence="13">
    <location>
        <begin position="222"/>
        <end position="382"/>
    </location>
</feature>
<evidence type="ECO:0000256" key="11">
    <source>
        <dbReference type="ARBA" id="ARBA00041372"/>
    </source>
</evidence>
<evidence type="ECO:0000256" key="9">
    <source>
        <dbReference type="ARBA" id="ARBA00038146"/>
    </source>
</evidence>
<dbReference type="Pfam" id="PF00675">
    <property type="entry name" value="Peptidase_M16"/>
    <property type="match status" value="1"/>
</dbReference>
<dbReference type="InterPro" id="IPR007863">
    <property type="entry name" value="Peptidase_M16_C"/>
</dbReference>
<keyword evidence="4" id="KW-0999">Mitochondrion inner membrane</keyword>
<comment type="subcellular location">
    <subcellularLocation>
        <location evidence="1">Mitochondrion inner membrane</location>
        <topology evidence="1">Peripheral membrane protein</topology>
        <orientation evidence="1">Matrix side</orientation>
    </subcellularLocation>
</comment>
<feature type="domain" description="Peptidase M16 N-terminal" evidence="12">
    <location>
        <begin position="56"/>
        <end position="190"/>
    </location>
</feature>
<keyword evidence="2" id="KW-0813">Transport</keyword>
<dbReference type="InterPro" id="IPR011249">
    <property type="entry name" value="Metalloenz_LuxS/M16"/>
</dbReference>
<dbReference type="GO" id="GO:0005743">
    <property type="term" value="C:mitochondrial inner membrane"/>
    <property type="evidence" value="ECO:0007669"/>
    <property type="project" value="UniProtKB-SubCell"/>
</dbReference>
<name>A0A2B7YGD2_POLH7</name>
<protein>
    <recommendedName>
        <fullName evidence="10">Cytochrome b-c1 complex subunit 2, mitochondrial</fullName>
    </recommendedName>
    <alternativeName>
        <fullName evidence="11">Core protein II</fullName>
    </alternativeName>
</protein>
<proteinExistence type="inferred from homology"/>
<evidence type="ECO:0000256" key="2">
    <source>
        <dbReference type="ARBA" id="ARBA00022448"/>
    </source>
</evidence>
<comment type="similarity">
    <text evidence="9">Belongs to the peptidase M16 family. UQCRC2/QCR2 subfamily.</text>
</comment>
<evidence type="ECO:0000256" key="3">
    <source>
        <dbReference type="ARBA" id="ARBA00022660"/>
    </source>
</evidence>
<evidence type="ECO:0000313" key="15">
    <source>
        <dbReference type="Proteomes" id="UP000224634"/>
    </source>
</evidence>
<dbReference type="FunFam" id="3.30.830.10:FF:000039">
    <property type="entry name" value="Ubiquinol-cytochrome c reductase core subunit 2"/>
    <property type="match status" value="1"/>
</dbReference>
<dbReference type="Gene3D" id="3.30.830.10">
    <property type="entry name" value="Metalloenzyme, LuxS/M16 peptidase-like"/>
    <property type="match status" value="2"/>
</dbReference>
<keyword evidence="6" id="KW-0249">Electron transport</keyword>
<evidence type="ECO:0000259" key="13">
    <source>
        <dbReference type="Pfam" id="PF05193"/>
    </source>
</evidence>
<evidence type="ECO:0000256" key="6">
    <source>
        <dbReference type="ARBA" id="ARBA00022982"/>
    </source>
</evidence>
<dbReference type="PANTHER" id="PTHR11851">
    <property type="entry name" value="METALLOPROTEASE"/>
    <property type="match status" value="1"/>
</dbReference>
<sequence length="465" mass="48574">MLSRSCLGRNAPRLLRKQCIASNSRRGMAAAASAPRGFEYETGDAAGVKFANRDVAGPTSTLSVVAKAGSRYEPFPGYADVLKKFAFKSTAKRSALRITREVELLGGELSSYHTRENIVLTAKFLQRDLPYFAELLAEVISKAKYSRYELDEHISNLIKYTQNDILASPATQAVESAHKVAFHRGLGNPLVPSPSAPVNQYLVAEGIAGYAEGAYAKPSIAIVSNGSNTTDVAKWVGEFFAEVPTAATSSPFAPKAAQPAQYYGGEERIPSQAGNAIVIAFPGSNAFTTTGYKAEVAVLSALLGGQSTIKWSAGSSLLAKAASAFPNISVSTQNAAYADAGLLYVTISGAHAATVSSAAGAVVETLKKVAAGEVAAEDVKRATALAKFRALESAQSLYTGIELTGEGLIHGGKAFQIAQVGQAIEKVSDAQVKAAAKSLLSNKASFSAVGDLHVLPYATELGLTV</sequence>
<dbReference type="PANTHER" id="PTHR11851:SF209">
    <property type="entry name" value="CYTOCHROME B-C1 COMPLEX SUBUNIT 2, MITOCHONDRIAL"/>
    <property type="match status" value="1"/>
</dbReference>